<feature type="domain" description="2Fe-2S ferredoxin-type" evidence="9">
    <location>
        <begin position="289"/>
        <end position="378"/>
    </location>
</feature>
<keyword evidence="12" id="KW-1185">Reference proteome</keyword>
<dbReference type="CDD" id="cd00207">
    <property type="entry name" value="fer2"/>
    <property type="match status" value="1"/>
</dbReference>
<evidence type="ECO:0000259" key="10">
    <source>
        <dbReference type="PROSITE" id="PS51384"/>
    </source>
</evidence>
<dbReference type="EMBL" id="FYEZ01000001">
    <property type="protein sequence ID" value="SNC63599.1"/>
    <property type="molecule type" value="Genomic_DNA"/>
</dbReference>
<feature type="domain" description="FAD-binding FR-type" evidence="10">
    <location>
        <begin position="47"/>
        <end position="155"/>
    </location>
</feature>
<evidence type="ECO:0000256" key="1">
    <source>
        <dbReference type="ARBA" id="ARBA00001974"/>
    </source>
</evidence>
<evidence type="ECO:0000256" key="6">
    <source>
        <dbReference type="ARBA" id="ARBA00023002"/>
    </source>
</evidence>
<keyword evidence="2" id="KW-0285">Flavoprotein</keyword>
<dbReference type="InterPro" id="IPR039261">
    <property type="entry name" value="FNR_nucleotide-bd"/>
</dbReference>
<evidence type="ECO:0000313" key="12">
    <source>
        <dbReference type="Proteomes" id="UP000198122"/>
    </source>
</evidence>
<keyword evidence="5" id="KW-0274">FAD</keyword>
<comment type="cofactor">
    <cofactor evidence="1">
        <name>FAD</name>
        <dbReference type="ChEBI" id="CHEBI:57692"/>
    </cofactor>
</comment>
<evidence type="ECO:0000256" key="3">
    <source>
        <dbReference type="ARBA" id="ARBA00022714"/>
    </source>
</evidence>
<sequence>MERMTYPLRRVAPRPEWTGRLIDAAAAVTTPVVPDDYVDMLAPLHSRVRLRAKVERIRRDTPRTVSLWLRPGALWRKHRPGQYVRIGVDVDGVRHWRTYSLTSKPAPAGTPGEAGLLQITVTQVPDGIVSTQLTQHTEVGDLVMLDRADGDFTLDDPRPGKVLFLGAGSGITPIMGLLRGHRWHGENAPDVVVVQSFRAPQEQLFAQELPAIADRFGLRLITRQTAQAGRFTPDQLDLEVPDWREREVWACGPAGMLDEVEAHFEAEGLADQLHTERFRTVEITPGEGGTATFTAGGKATEVENDGATTLLDAGEEAGLLLPSGCRMGICHSCVLTLSEGAVRDVRDDSIVLATPEDPTLVQTCVTTAAGDCHLEVPA</sequence>
<dbReference type="InterPro" id="IPR050415">
    <property type="entry name" value="MRET"/>
</dbReference>
<dbReference type="Pfam" id="PF00111">
    <property type="entry name" value="Fer2"/>
    <property type="match status" value="1"/>
</dbReference>
<organism evidence="11 12">
    <name type="scientific">Kytococcus aerolatus</name>
    <dbReference type="NCBI Taxonomy" id="592308"/>
    <lineage>
        <taxon>Bacteria</taxon>
        <taxon>Bacillati</taxon>
        <taxon>Actinomycetota</taxon>
        <taxon>Actinomycetes</taxon>
        <taxon>Micrococcales</taxon>
        <taxon>Kytococcaceae</taxon>
        <taxon>Kytococcus</taxon>
    </lineage>
</organism>
<evidence type="ECO:0000256" key="4">
    <source>
        <dbReference type="ARBA" id="ARBA00022723"/>
    </source>
</evidence>
<evidence type="ECO:0000313" key="11">
    <source>
        <dbReference type="EMBL" id="SNC63599.1"/>
    </source>
</evidence>
<evidence type="ECO:0000259" key="9">
    <source>
        <dbReference type="PROSITE" id="PS51085"/>
    </source>
</evidence>
<dbReference type="InterPro" id="IPR017927">
    <property type="entry name" value="FAD-bd_FR_type"/>
</dbReference>
<evidence type="ECO:0000256" key="8">
    <source>
        <dbReference type="ARBA" id="ARBA00023014"/>
    </source>
</evidence>
<gene>
    <name evidence="11" type="ORF">SAMN05445756_0938</name>
</gene>
<dbReference type="GO" id="GO:0016491">
    <property type="term" value="F:oxidoreductase activity"/>
    <property type="evidence" value="ECO:0007669"/>
    <property type="project" value="UniProtKB-KW"/>
</dbReference>
<dbReference type="Pfam" id="PF00970">
    <property type="entry name" value="FAD_binding_6"/>
    <property type="match status" value="1"/>
</dbReference>
<dbReference type="InterPro" id="IPR001041">
    <property type="entry name" value="2Fe-2S_ferredoxin-type"/>
</dbReference>
<dbReference type="PROSITE" id="PS51085">
    <property type="entry name" value="2FE2S_FER_2"/>
    <property type="match status" value="1"/>
</dbReference>
<evidence type="ECO:0000256" key="7">
    <source>
        <dbReference type="ARBA" id="ARBA00023004"/>
    </source>
</evidence>
<dbReference type="Gene3D" id="3.10.20.30">
    <property type="match status" value="1"/>
</dbReference>
<keyword evidence="6" id="KW-0560">Oxidoreductase</keyword>
<keyword evidence="7" id="KW-0408">Iron</keyword>
<accession>A0A212TC45</accession>
<dbReference type="CDD" id="cd06216">
    <property type="entry name" value="FNR_iron_sulfur_binding_2"/>
    <property type="match status" value="1"/>
</dbReference>
<protein>
    <submittedName>
        <fullName evidence="11">Ferredoxin-NADP reductase</fullName>
    </submittedName>
</protein>
<dbReference type="SUPFAM" id="SSF52343">
    <property type="entry name" value="Ferredoxin reductase-like, C-terminal NADP-linked domain"/>
    <property type="match status" value="1"/>
</dbReference>
<dbReference type="InterPro" id="IPR036010">
    <property type="entry name" value="2Fe-2S_ferredoxin-like_sf"/>
</dbReference>
<dbReference type="PROSITE" id="PS51384">
    <property type="entry name" value="FAD_FR"/>
    <property type="match status" value="1"/>
</dbReference>
<dbReference type="GO" id="GO:0046872">
    <property type="term" value="F:metal ion binding"/>
    <property type="evidence" value="ECO:0007669"/>
    <property type="project" value="UniProtKB-KW"/>
</dbReference>
<dbReference type="InterPro" id="IPR012675">
    <property type="entry name" value="Beta-grasp_dom_sf"/>
</dbReference>
<reference evidence="11 12" key="1">
    <citation type="submission" date="2017-06" db="EMBL/GenBank/DDBJ databases">
        <authorList>
            <person name="Kim H.J."/>
            <person name="Triplett B.A."/>
        </authorList>
    </citation>
    <scope>NUCLEOTIDE SEQUENCE [LARGE SCALE GENOMIC DNA]</scope>
    <source>
        <strain evidence="11 12">DSM 22179</strain>
    </source>
</reference>
<dbReference type="GO" id="GO:0051537">
    <property type="term" value="F:2 iron, 2 sulfur cluster binding"/>
    <property type="evidence" value="ECO:0007669"/>
    <property type="project" value="UniProtKB-KW"/>
</dbReference>
<dbReference type="InterPro" id="IPR017938">
    <property type="entry name" value="Riboflavin_synthase-like_b-brl"/>
</dbReference>
<evidence type="ECO:0000256" key="5">
    <source>
        <dbReference type="ARBA" id="ARBA00022827"/>
    </source>
</evidence>
<dbReference type="SUPFAM" id="SSF54292">
    <property type="entry name" value="2Fe-2S ferredoxin-like"/>
    <property type="match status" value="1"/>
</dbReference>
<dbReference type="PANTHER" id="PTHR47354">
    <property type="entry name" value="NADH OXIDOREDUCTASE HCR"/>
    <property type="match status" value="1"/>
</dbReference>
<dbReference type="InterPro" id="IPR008333">
    <property type="entry name" value="Cbr1-like_FAD-bd_dom"/>
</dbReference>
<dbReference type="Gene3D" id="2.40.30.10">
    <property type="entry name" value="Translation factors"/>
    <property type="match status" value="1"/>
</dbReference>
<name>A0A212TC45_9MICO</name>
<dbReference type="AlphaFoldDB" id="A0A212TC45"/>
<proteinExistence type="predicted"/>
<evidence type="ECO:0000256" key="2">
    <source>
        <dbReference type="ARBA" id="ARBA00022630"/>
    </source>
</evidence>
<dbReference type="Gene3D" id="3.40.50.80">
    <property type="entry name" value="Nucleotide-binding domain of ferredoxin-NADP reductase (FNR) module"/>
    <property type="match status" value="1"/>
</dbReference>
<keyword evidence="3" id="KW-0001">2Fe-2S</keyword>
<keyword evidence="4" id="KW-0479">Metal-binding</keyword>
<dbReference type="PANTHER" id="PTHR47354:SF6">
    <property type="entry name" value="NADH OXIDOREDUCTASE HCR"/>
    <property type="match status" value="1"/>
</dbReference>
<keyword evidence="8" id="KW-0411">Iron-sulfur</keyword>
<dbReference type="SUPFAM" id="SSF63380">
    <property type="entry name" value="Riboflavin synthase domain-like"/>
    <property type="match status" value="1"/>
</dbReference>
<dbReference type="Proteomes" id="UP000198122">
    <property type="component" value="Unassembled WGS sequence"/>
</dbReference>